<organism evidence="1">
    <name type="scientific">Physcomitrium patens</name>
    <name type="common">Spreading-leaved earth moss</name>
    <name type="synonym">Physcomitrella patens</name>
    <dbReference type="NCBI Taxonomy" id="3218"/>
    <lineage>
        <taxon>Eukaryota</taxon>
        <taxon>Viridiplantae</taxon>
        <taxon>Streptophyta</taxon>
        <taxon>Embryophyta</taxon>
        <taxon>Bryophyta</taxon>
        <taxon>Bryophytina</taxon>
        <taxon>Bryopsida</taxon>
        <taxon>Funariidae</taxon>
        <taxon>Funariales</taxon>
        <taxon>Funariaceae</taxon>
        <taxon>Physcomitrium</taxon>
    </lineage>
</organism>
<accession>A0A2K1INQ5</accession>
<dbReference type="Gramene" id="Pp3c22_16446V3.1">
    <property type="protein sequence ID" value="PAC:32904233.CDS.1"/>
    <property type="gene ID" value="Pp3c22_16446"/>
</dbReference>
<dbReference type="AlphaFoldDB" id="A0A2K1INQ5"/>
<name>A0A2K1INQ5_PHYPA</name>
<dbReference type="Proteomes" id="UP000006727">
    <property type="component" value="Chromosome 22"/>
</dbReference>
<sequence>MRAPWCRAGGRGFEVRHFKRKPGLVQSGEGERLIGAIRKRELTTLYPSGFCVLLAHRDDDATQVLEGEKSKHFKAVKGKVSEKKPKTL</sequence>
<proteinExistence type="predicted"/>
<reference evidence="1 3" key="2">
    <citation type="journal article" date="2018" name="Plant J.">
        <title>The Physcomitrella patens chromosome-scale assembly reveals moss genome structure and evolution.</title>
        <authorList>
            <person name="Lang D."/>
            <person name="Ullrich K.K."/>
            <person name="Murat F."/>
            <person name="Fuchs J."/>
            <person name="Jenkins J."/>
            <person name="Haas F.B."/>
            <person name="Piednoel M."/>
            <person name="Gundlach H."/>
            <person name="Van Bel M."/>
            <person name="Meyberg R."/>
            <person name="Vives C."/>
            <person name="Morata J."/>
            <person name="Symeonidi A."/>
            <person name="Hiss M."/>
            <person name="Muchero W."/>
            <person name="Kamisugi Y."/>
            <person name="Saleh O."/>
            <person name="Blanc G."/>
            <person name="Decker E.L."/>
            <person name="van Gessel N."/>
            <person name="Grimwood J."/>
            <person name="Hayes R.D."/>
            <person name="Graham S.W."/>
            <person name="Gunter L.E."/>
            <person name="McDaniel S.F."/>
            <person name="Hoernstein S.N.W."/>
            <person name="Larsson A."/>
            <person name="Li F.W."/>
            <person name="Perroud P.F."/>
            <person name="Phillips J."/>
            <person name="Ranjan P."/>
            <person name="Rokshar D.S."/>
            <person name="Rothfels C.J."/>
            <person name="Schneider L."/>
            <person name="Shu S."/>
            <person name="Stevenson D.W."/>
            <person name="Thummler F."/>
            <person name="Tillich M."/>
            <person name="Villarreal Aguilar J.C."/>
            <person name="Widiez T."/>
            <person name="Wong G.K."/>
            <person name="Wymore A."/>
            <person name="Zhang Y."/>
            <person name="Zimmer A.D."/>
            <person name="Quatrano R.S."/>
            <person name="Mayer K.F.X."/>
            <person name="Goodstein D."/>
            <person name="Casacuberta J.M."/>
            <person name="Vandepoele K."/>
            <person name="Reski R."/>
            <person name="Cuming A.C."/>
            <person name="Tuskan G.A."/>
            <person name="Maumus F."/>
            <person name="Salse J."/>
            <person name="Schmutz J."/>
            <person name="Rensing S.A."/>
        </authorList>
    </citation>
    <scope>NUCLEOTIDE SEQUENCE [LARGE SCALE GENOMIC DNA]</scope>
    <source>
        <strain evidence="2 3">cv. Gransden 2004</strain>
    </source>
</reference>
<reference evidence="2" key="3">
    <citation type="submission" date="2020-12" db="UniProtKB">
        <authorList>
            <consortium name="EnsemblPlants"/>
        </authorList>
    </citation>
    <scope>IDENTIFICATION</scope>
</reference>
<evidence type="ECO:0000313" key="3">
    <source>
        <dbReference type="Proteomes" id="UP000006727"/>
    </source>
</evidence>
<keyword evidence="3" id="KW-1185">Reference proteome</keyword>
<dbReference type="EMBL" id="ABEU02000022">
    <property type="protein sequence ID" value="PNR30904.1"/>
    <property type="molecule type" value="Genomic_DNA"/>
</dbReference>
<evidence type="ECO:0000313" key="1">
    <source>
        <dbReference type="EMBL" id="PNR30904.1"/>
    </source>
</evidence>
<reference evidence="1 3" key="1">
    <citation type="journal article" date="2008" name="Science">
        <title>The Physcomitrella genome reveals evolutionary insights into the conquest of land by plants.</title>
        <authorList>
            <person name="Rensing S."/>
            <person name="Lang D."/>
            <person name="Zimmer A."/>
            <person name="Terry A."/>
            <person name="Salamov A."/>
            <person name="Shapiro H."/>
            <person name="Nishiyama T."/>
            <person name="Perroud P.-F."/>
            <person name="Lindquist E."/>
            <person name="Kamisugi Y."/>
            <person name="Tanahashi T."/>
            <person name="Sakakibara K."/>
            <person name="Fujita T."/>
            <person name="Oishi K."/>
            <person name="Shin-I T."/>
            <person name="Kuroki Y."/>
            <person name="Toyoda A."/>
            <person name="Suzuki Y."/>
            <person name="Hashimoto A."/>
            <person name="Yamaguchi K."/>
            <person name="Sugano A."/>
            <person name="Kohara Y."/>
            <person name="Fujiyama A."/>
            <person name="Anterola A."/>
            <person name="Aoki S."/>
            <person name="Ashton N."/>
            <person name="Barbazuk W.B."/>
            <person name="Barker E."/>
            <person name="Bennetzen J."/>
            <person name="Bezanilla M."/>
            <person name="Blankenship R."/>
            <person name="Cho S.H."/>
            <person name="Dutcher S."/>
            <person name="Estelle M."/>
            <person name="Fawcett J.A."/>
            <person name="Gundlach H."/>
            <person name="Hanada K."/>
            <person name="Heyl A."/>
            <person name="Hicks K.A."/>
            <person name="Hugh J."/>
            <person name="Lohr M."/>
            <person name="Mayer K."/>
            <person name="Melkozernov A."/>
            <person name="Murata T."/>
            <person name="Nelson D."/>
            <person name="Pils B."/>
            <person name="Prigge M."/>
            <person name="Reiss B."/>
            <person name="Renner T."/>
            <person name="Rombauts S."/>
            <person name="Rushton P."/>
            <person name="Sanderfoot A."/>
            <person name="Schween G."/>
            <person name="Shiu S.-H."/>
            <person name="Stueber K."/>
            <person name="Theodoulou F.L."/>
            <person name="Tu H."/>
            <person name="Van de Peer Y."/>
            <person name="Verrier P.J."/>
            <person name="Waters E."/>
            <person name="Wood A."/>
            <person name="Yang L."/>
            <person name="Cove D."/>
            <person name="Cuming A."/>
            <person name="Hasebe M."/>
            <person name="Lucas S."/>
            <person name="Mishler D.B."/>
            <person name="Reski R."/>
            <person name="Grigoriev I."/>
            <person name="Quatrano R.S."/>
            <person name="Boore J.L."/>
        </authorList>
    </citation>
    <scope>NUCLEOTIDE SEQUENCE [LARGE SCALE GENOMIC DNA]</scope>
    <source>
        <strain evidence="2 3">cv. Gransden 2004</strain>
    </source>
</reference>
<protein>
    <submittedName>
        <fullName evidence="1 2">Uncharacterized protein</fullName>
    </submittedName>
</protein>
<dbReference type="EnsemblPlants" id="Pp3c22_16446V3.1">
    <property type="protein sequence ID" value="PAC:32904233.CDS.1"/>
    <property type="gene ID" value="Pp3c22_16446"/>
</dbReference>
<dbReference type="InParanoid" id="A0A2K1INQ5"/>
<gene>
    <name evidence="1" type="ORF">PHYPA_027220</name>
</gene>
<evidence type="ECO:0000313" key="2">
    <source>
        <dbReference type="EnsemblPlants" id="PAC:32904233.CDS.1"/>
    </source>
</evidence>